<dbReference type="GO" id="GO:0005085">
    <property type="term" value="F:guanyl-nucleotide exchange factor activity"/>
    <property type="evidence" value="ECO:0007669"/>
    <property type="project" value="TreeGrafter"/>
</dbReference>
<proteinExistence type="predicted"/>
<dbReference type="InterPro" id="IPR051492">
    <property type="entry name" value="Dynamin-Rho_GEF"/>
</dbReference>
<reference evidence="4" key="1">
    <citation type="submission" date="2013-04" db="EMBL/GenBank/DDBJ databases">
        <authorList>
            <person name="Qu J."/>
            <person name="Murali S.C."/>
            <person name="Bandaranaike D."/>
            <person name="Bellair M."/>
            <person name="Blankenburg K."/>
            <person name="Chao H."/>
            <person name="Dinh H."/>
            <person name="Doddapaneni H."/>
            <person name="Downs B."/>
            <person name="Dugan-Rocha S."/>
            <person name="Elkadiri S."/>
            <person name="Gnanaolivu R.D."/>
            <person name="Hernandez B."/>
            <person name="Javaid M."/>
            <person name="Jayaseelan J.C."/>
            <person name="Lee S."/>
            <person name="Li M."/>
            <person name="Ming W."/>
            <person name="Munidasa M."/>
            <person name="Muniz J."/>
            <person name="Nguyen L."/>
            <person name="Ongeri F."/>
            <person name="Osuji N."/>
            <person name="Pu L.-L."/>
            <person name="Puazo M."/>
            <person name="Qu C."/>
            <person name="Quiroz J."/>
            <person name="Raj R."/>
            <person name="Weissenberger G."/>
            <person name="Xin Y."/>
            <person name="Zou X."/>
            <person name="Han Y."/>
            <person name="Richards S."/>
            <person name="Worley K."/>
            <person name="Muzny D."/>
            <person name="Gibbs R."/>
        </authorList>
    </citation>
    <scope>NUCLEOTIDE SEQUENCE</scope>
    <source>
        <strain evidence="4">Sampled in the wild</strain>
    </source>
</reference>
<dbReference type="Gene3D" id="2.30.30.40">
    <property type="entry name" value="SH3 Domains"/>
    <property type="match status" value="1"/>
</dbReference>
<dbReference type="PANTHER" id="PTHR22834:SF20">
    <property type="entry name" value="SH3 DOMAIN-CONTAINING PROTEIN"/>
    <property type="match status" value="1"/>
</dbReference>
<dbReference type="SMART" id="SM00326">
    <property type="entry name" value="SH3"/>
    <property type="match status" value="1"/>
</dbReference>
<dbReference type="EMBL" id="KZ309301">
    <property type="protein sequence ID" value="KAG8238203.1"/>
    <property type="molecule type" value="Genomic_DNA"/>
</dbReference>
<feature type="domain" description="SH3" evidence="3">
    <location>
        <begin position="2"/>
        <end position="65"/>
    </location>
</feature>
<evidence type="ECO:0000256" key="1">
    <source>
        <dbReference type="ARBA" id="ARBA00022443"/>
    </source>
</evidence>
<organism evidence="4 5">
    <name type="scientific">Ladona fulva</name>
    <name type="common">Scarce chaser dragonfly</name>
    <name type="synonym">Libellula fulva</name>
    <dbReference type="NCBI Taxonomy" id="123851"/>
    <lineage>
        <taxon>Eukaryota</taxon>
        <taxon>Metazoa</taxon>
        <taxon>Ecdysozoa</taxon>
        <taxon>Arthropoda</taxon>
        <taxon>Hexapoda</taxon>
        <taxon>Insecta</taxon>
        <taxon>Pterygota</taxon>
        <taxon>Palaeoptera</taxon>
        <taxon>Odonata</taxon>
        <taxon>Epiprocta</taxon>
        <taxon>Anisoptera</taxon>
        <taxon>Libelluloidea</taxon>
        <taxon>Libellulidae</taxon>
        <taxon>Ladona</taxon>
    </lineage>
</organism>
<dbReference type="PANTHER" id="PTHR22834">
    <property type="entry name" value="NUCLEAR FUSION PROTEIN FUS2"/>
    <property type="match status" value="1"/>
</dbReference>
<name>A0A8K0PAU1_LADFU</name>
<dbReference type="SUPFAM" id="SSF50044">
    <property type="entry name" value="SH3-domain"/>
    <property type="match status" value="1"/>
</dbReference>
<comment type="caution">
    <text evidence="4">The sequence shown here is derived from an EMBL/GenBank/DDBJ whole genome shotgun (WGS) entry which is preliminary data.</text>
</comment>
<dbReference type="AlphaFoldDB" id="A0A8K0PAU1"/>
<dbReference type="Pfam" id="PF00018">
    <property type="entry name" value="SH3_1"/>
    <property type="match status" value="1"/>
</dbReference>
<evidence type="ECO:0000313" key="4">
    <source>
        <dbReference type="EMBL" id="KAG8238203.1"/>
    </source>
</evidence>
<dbReference type="InterPro" id="IPR001452">
    <property type="entry name" value="SH3_domain"/>
</dbReference>
<sequence length="65" mass="7432">MPVNEFYYALYDFNGSGPHTLPITSGQVVKVKSFQDLLGNQEWWLVEDRSGISGYVPGNYLKKYN</sequence>
<keyword evidence="5" id="KW-1185">Reference proteome</keyword>
<dbReference type="OrthoDB" id="27823at2759"/>
<protein>
    <recommendedName>
        <fullName evidence="3">SH3 domain-containing protein</fullName>
    </recommendedName>
</protein>
<reference evidence="4" key="2">
    <citation type="submission" date="2017-10" db="EMBL/GenBank/DDBJ databases">
        <title>Ladona fulva Genome sequencing and assembly.</title>
        <authorList>
            <person name="Murali S."/>
            <person name="Richards S."/>
            <person name="Bandaranaike D."/>
            <person name="Bellair M."/>
            <person name="Blankenburg K."/>
            <person name="Chao H."/>
            <person name="Dinh H."/>
            <person name="Doddapaneni H."/>
            <person name="Dugan-Rocha S."/>
            <person name="Elkadiri S."/>
            <person name="Gnanaolivu R."/>
            <person name="Hernandez B."/>
            <person name="Skinner E."/>
            <person name="Javaid M."/>
            <person name="Lee S."/>
            <person name="Li M."/>
            <person name="Ming W."/>
            <person name="Munidasa M."/>
            <person name="Muniz J."/>
            <person name="Nguyen L."/>
            <person name="Hughes D."/>
            <person name="Osuji N."/>
            <person name="Pu L.-L."/>
            <person name="Puazo M."/>
            <person name="Qu C."/>
            <person name="Quiroz J."/>
            <person name="Raj R."/>
            <person name="Weissenberger G."/>
            <person name="Xin Y."/>
            <person name="Zou X."/>
            <person name="Han Y."/>
            <person name="Worley K."/>
            <person name="Muzny D."/>
            <person name="Gibbs R."/>
        </authorList>
    </citation>
    <scope>NUCLEOTIDE SEQUENCE</scope>
    <source>
        <strain evidence="4">Sampled in the wild</strain>
    </source>
</reference>
<accession>A0A8K0PAU1</accession>
<evidence type="ECO:0000256" key="2">
    <source>
        <dbReference type="PROSITE-ProRule" id="PRU00192"/>
    </source>
</evidence>
<dbReference type="PROSITE" id="PS50002">
    <property type="entry name" value="SH3"/>
    <property type="match status" value="1"/>
</dbReference>
<evidence type="ECO:0000259" key="3">
    <source>
        <dbReference type="PROSITE" id="PS50002"/>
    </source>
</evidence>
<dbReference type="GO" id="GO:0005737">
    <property type="term" value="C:cytoplasm"/>
    <property type="evidence" value="ECO:0007669"/>
    <property type="project" value="TreeGrafter"/>
</dbReference>
<keyword evidence="1 2" id="KW-0728">SH3 domain</keyword>
<evidence type="ECO:0000313" key="5">
    <source>
        <dbReference type="Proteomes" id="UP000792457"/>
    </source>
</evidence>
<dbReference type="Proteomes" id="UP000792457">
    <property type="component" value="Unassembled WGS sequence"/>
</dbReference>
<dbReference type="InterPro" id="IPR036028">
    <property type="entry name" value="SH3-like_dom_sf"/>
</dbReference>
<gene>
    <name evidence="4" type="ORF">J437_LFUL018086</name>
</gene>